<evidence type="ECO:0000313" key="1">
    <source>
        <dbReference type="EMBL" id="CAB4138429.1"/>
    </source>
</evidence>
<evidence type="ECO:0008006" key="2">
    <source>
        <dbReference type="Google" id="ProtNLM"/>
    </source>
</evidence>
<reference evidence="1" key="1">
    <citation type="submission" date="2020-04" db="EMBL/GenBank/DDBJ databases">
        <authorList>
            <person name="Chiriac C."/>
            <person name="Salcher M."/>
            <person name="Ghai R."/>
            <person name="Kavagutti S V."/>
        </authorList>
    </citation>
    <scope>NUCLEOTIDE SEQUENCE</scope>
</reference>
<name>A0A6J5M3A9_9CAUD</name>
<sequence length="79" mass="9047">MDYFEVITDAQTGEQTIRPYTAEEIAAVQAQAKVARISELKRLLAETDYVAMPDYDKSKPDVLAQRQAWREEIRTLEGN</sequence>
<protein>
    <recommendedName>
        <fullName evidence="2">Phage tail assembly chaperone protein</fullName>
    </recommendedName>
</protein>
<proteinExistence type="predicted"/>
<dbReference type="EMBL" id="LR796344">
    <property type="protein sequence ID" value="CAB4138429.1"/>
    <property type="molecule type" value="Genomic_DNA"/>
</dbReference>
<gene>
    <name evidence="1" type="ORF">UFOVP330_48</name>
</gene>
<accession>A0A6J5M3A9</accession>
<organism evidence="1">
    <name type="scientific">uncultured Caudovirales phage</name>
    <dbReference type="NCBI Taxonomy" id="2100421"/>
    <lineage>
        <taxon>Viruses</taxon>
        <taxon>Duplodnaviria</taxon>
        <taxon>Heunggongvirae</taxon>
        <taxon>Uroviricota</taxon>
        <taxon>Caudoviricetes</taxon>
        <taxon>Peduoviridae</taxon>
        <taxon>Maltschvirus</taxon>
        <taxon>Maltschvirus maltsch</taxon>
    </lineage>
</organism>